<dbReference type="Gene3D" id="6.10.10.130">
    <property type="match status" value="1"/>
</dbReference>
<protein>
    <submittedName>
        <fullName evidence="2">Transcriptional regulator</fullName>
    </submittedName>
</protein>
<sequence>MDAALQVVGNGVTADSLESETLDFKLVADSPKTTYTLLADALVCFVNAGGGTVVLGVDDKATTRASALRGVPATYGLDQIRKEIFDRTRPPITPFVTEKIVDDVRLIAVSVPQGVLPHCNGAGLATRRLGKECLPFPPDQQREVMIARGQVDWSAEPSGAQVSDLSPVEMGRLRRLLATSGRDHLVELDDLALMGALRLLTPDGAVTNAGVVLLGDEAVLRKKVPGYGYSYQFRPTSGSEATGRLRGTRPLLAAIETVADAVAARQEIHPLNIAGGVQLQLTDYPHDAVRELIVNAFIHRSYETTGTVDIEHAPERLIITSPGGLVAGVTPQNILTHPSTPRNRLLTETISILQLAERTGQGIDRAYREMLRIGKEPPTFEDTGTMVRAALPGGIGNDAFVRFINELPVRAARDVNVLLALSRLRSSNSIDAIHLGTLIQRPAPEAQEVLSAMSEEYHLIEPTRRTASKPFPSYRLLSATVAAMSRAITYARRDIDEIDQKVIDHVNEYGYVTNRTLQRLFDIHMYAARDLLDKLKKRQVLVKLSDARGGIGIRYGLGPHFPKNTRRTGGDAT</sequence>
<evidence type="ECO:0000313" key="2">
    <source>
        <dbReference type="EMBL" id="GES03307.1"/>
    </source>
</evidence>
<evidence type="ECO:0000259" key="1">
    <source>
        <dbReference type="Pfam" id="PF04326"/>
    </source>
</evidence>
<dbReference type="Proteomes" id="UP000334990">
    <property type="component" value="Unassembled WGS sequence"/>
</dbReference>
<dbReference type="EMBL" id="BLAD01000067">
    <property type="protein sequence ID" value="GES03307.1"/>
    <property type="molecule type" value="Genomic_DNA"/>
</dbReference>
<dbReference type="Pfam" id="PF13749">
    <property type="entry name" value="HATPase_c_4"/>
    <property type="match status" value="1"/>
</dbReference>
<organism evidence="2 3">
    <name type="scientific">Acrocarpospora corrugata</name>
    <dbReference type="NCBI Taxonomy" id="35763"/>
    <lineage>
        <taxon>Bacteria</taxon>
        <taxon>Bacillati</taxon>
        <taxon>Actinomycetota</taxon>
        <taxon>Actinomycetes</taxon>
        <taxon>Streptosporangiales</taxon>
        <taxon>Streptosporangiaceae</taxon>
        <taxon>Acrocarpospora</taxon>
    </lineage>
</organism>
<name>A0A5M3W2K2_9ACTN</name>
<gene>
    <name evidence="2" type="ORF">Acor_53730</name>
</gene>
<evidence type="ECO:0000313" key="3">
    <source>
        <dbReference type="Proteomes" id="UP000334990"/>
    </source>
</evidence>
<dbReference type="AlphaFoldDB" id="A0A5M3W2K2"/>
<dbReference type="Gene3D" id="3.30.950.30">
    <property type="entry name" value="Schlafen, AAA domain"/>
    <property type="match status" value="1"/>
</dbReference>
<comment type="caution">
    <text evidence="2">The sequence shown here is derived from an EMBL/GenBank/DDBJ whole genome shotgun (WGS) entry which is preliminary data.</text>
</comment>
<keyword evidence="3" id="KW-1185">Reference proteome</keyword>
<dbReference type="PANTHER" id="PTHR30595">
    <property type="entry name" value="GLPR-RELATED TRANSCRIPTIONAL REPRESSOR"/>
    <property type="match status" value="1"/>
</dbReference>
<reference evidence="2 3" key="1">
    <citation type="submission" date="2019-10" db="EMBL/GenBank/DDBJ databases">
        <title>Whole genome shotgun sequence of Acrocarpospora corrugata NBRC 13972.</title>
        <authorList>
            <person name="Ichikawa N."/>
            <person name="Kimura A."/>
            <person name="Kitahashi Y."/>
            <person name="Komaki H."/>
            <person name="Oguchi A."/>
        </authorList>
    </citation>
    <scope>NUCLEOTIDE SEQUENCE [LARGE SCALE GENOMIC DNA]</scope>
    <source>
        <strain evidence="2 3">NBRC 13972</strain>
    </source>
</reference>
<dbReference type="Pfam" id="PF04326">
    <property type="entry name" value="SLFN_AlbA_2"/>
    <property type="match status" value="1"/>
</dbReference>
<dbReference type="InterPro" id="IPR038461">
    <property type="entry name" value="Schlafen_AlbA_2_dom_sf"/>
</dbReference>
<proteinExistence type="predicted"/>
<dbReference type="InterPro" id="IPR007421">
    <property type="entry name" value="Schlafen_AlbA_2_dom"/>
</dbReference>
<dbReference type="PANTHER" id="PTHR30595:SF6">
    <property type="entry name" value="SCHLAFEN ALBA-2 DOMAIN-CONTAINING PROTEIN"/>
    <property type="match status" value="1"/>
</dbReference>
<dbReference type="InterPro" id="IPR038475">
    <property type="entry name" value="RecG_C_sf"/>
</dbReference>
<accession>A0A5M3W2K2</accession>
<feature type="domain" description="Schlafen AlbA-2" evidence="1">
    <location>
        <begin position="18"/>
        <end position="120"/>
    </location>
</feature>
<dbReference type="Gene3D" id="3.30.565.60">
    <property type="match status" value="1"/>
</dbReference>